<feature type="transmembrane region" description="Helical" evidence="9">
    <location>
        <begin position="159"/>
        <end position="176"/>
    </location>
</feature>
<accession>A0A8A4ZIQ7</accession>
<evidence type="ECO:0000256" key="5">
    <source>
        <dbReference type="ARBA" id="ARBA00022692"/>
    </source>
</evidence>
<dbReference type="Proteomes" id="UP000663937">
    <property type="component" value="Chromosome"/>
</dbReference>
<comment type="subcellular location">
    <subcellularLocation>
        <location evidence="1">Cell membrane</location>
        <topology evidence="1">Multi-pass membrane protein</topology>
    </subcellularLocation>
</comment>
<feature type="transmembrane region" description="Helical" evidence="9">
    <location>
        <begin position="135"/>
        <end position="153"/>
    </location>
</feature>
<evidence type="ECO:0000256" key="9">
    <source>
        <dbReference type="SAM" id="Phobius"/>
    </source>
</evidence>
<feature type="transmembrane region" description="Helical" evidence="9">
    <location>
        <begin position="36"/>
        <end position="67"/>
    </location>
</feature>
<dbReference type="GO" id="GO:0005886">
    <property type="term" value="C:plasma membrane"/>
    <property type="evidence" value="ECO:0007669"/>
    <property type="project" value="UniProtKB-SubCell"/>
</dbReference>
<proteinExistence type="inferred from homology"/>
<dbReference type="EMBL" id="CP071868">
    <property type="protein sequence ID" value="QTE30903.1"/>
    <property type="molecule type" value="Genomic_DNA"/>
</dbReference>
<evidence type="ECO:0000256" key="4">
    <source>
        <dbReference type="ARBA" id="ARBA00022475"/>
    </source>
</evidence>
<evidence type="ECO:0000256" key="7">
    <source>
        <dbReference type="ARBA" id="ARBA00023136"/>
    </source>
</evidence>
<dbReference type="KEGG" id="psic:J4E96_08245"/>
<dbReference type="Pfam" id="PF04973">
    <property type="entry name" value="NMN_transporter"/>
    <property type="match status" value="1"/>
</dbReference>
<keyword evidence="5 9" id="KW-0812">Transmembrane</keyword>
<organism evidence="10 11">
    <name type="scientific">Pengzhenrongella sicca</name>
    <dbReference type="NCBI Taxonomy" id="2819238"/>
    <lineage>
        <taxon>Bacteria</taxon>
        <taxon>Bacillati</taxon>
        <taxon>Actinomycetota</taxon>
        <taxon>Actinomycetes</taxon>
        <taxon>Micrococcales</taxon>
        <taxon>Pengzhenrongella</taxon>
    </lineage>
</organism>
<evidence type="ECO:0000256" key="3">
    <source>
        <dbReference type="ARBA" id="ARBA00022448"/>
    </source>
</evidence>
<protein>
    <submittedName>
        <fullName evidence="10">Nicotinamide mononucleotide transporter</fullName>
    </submittedName>
</protein>
<keyword evidence="7 9" id="KW-0472">Membrane</keyword>
<reference evidence="10" key="1">
    <citation type="submission" date="2021-03" db="EMBL/GenBank/DDBJ databases">
        <title>Pengzhenrongella sicca gen. nov., sp. nov., a new member of suborder Micrococcineae isolated from High-Arctic tundra soil.</title>
        <authorList>
            <person name="Peng F."/>
        </authorList>
    </citation>
    <scope>NUCLEOTIDE SEQUENCE</scope>
    <source>
        <strain evidence="10">LRZ-2</strain>
    </source>
</reference>
<gene>
    <name evidence="10" type="ORF">J4E96_08245</name>
</gene>
<dbReference type="NCBIfam" id="TIGR01528">
    <property type="entry name" value="NMN_trans_PnuC"/>
    <property type="match status" value="1"/>
</dbReference>
<keyword evidence="4" id="KW-1003">Cell membrane</keyword>
<evidence type="ECO:0000313" key="10">
    <source>
        <dbReference type="EMBL" id="QTE30903.1"/>
    </source>
</evidence>
<dbReference type="InterPro" id="IPR006419">
    <property type="entry name" value="NMN_transpt_PnuC"/>
</dbReference>
<feature type="region of interest" description="Disordered" evidence="8">
    <location>
        <begin position="187"/>
        <end position="216"/>
    </location>
</feature>
<dbReference type="AlphaFoldDB" id="A0A8A4ZIQ7"/>
<evidence type="ECO:0000256" key="1">
    <source>
        <dbReference type="ARBA" id="ARBA00004651"/>
    </source>
</evidence>
<dbReference type="PANTHER" id="PTHR36122:SF2">
    <property type="entry name" value="NICOTINAMIDE RIBOSIDE TRANSPORTER PNUC"/>
    <property type="match status" value="1"/>
</dbReference>
<feature type="transmembrane region" description="Helical" evidence="9">
    <location>
        <begin position="87"/>
        <end position="105"/>
    </location>
</feature>
<keyword evidence="11" id="KW-1185">Reference proteome</keyword>
<keyword evidence="6 9" id="KW-1133">Transmembrane helix</keyword>
<dbReference type="GO" id="GO:0034257">
    <property type="term" value="F:nicotinamide riboside transmembrane transporter activity"/>
    <property type="evidence" value="ECO:0007669"/>
    <property type="project" value="InterPro"/>
</dbReference>
<comment type="similarity">
    <text evidence="2">Belongs to the nicotinamide ribonucleoside (NR) uptake permease (TC 4.B.1) family.</text>
</comment>
<evidence type="ECO:0000256" key="2">
    <source>
        <dbReference type="ARBA" id="ARBA00006669"/>
    </source>
</evidence>
<evidence type="ECO:0000256" key="6">
    <source>
        <dbReference type="ARBA" id="ARBA00022989"/>
    </source>
</evidence>
<dbReference type="RefSeq" id="WP_227425278.1">
    <property type="nucleotide sequence ID" value="NZ_CP071868.1"/>
</dbReference>
<keyword evidence="3" id="KW-0813">Transport</keyword>
<evidence type="ECO:0000256" key="8">
    <source>
        <dbReference type="SAM" id="MobiDB-lite"/>
    </source>
</evidence>
<sequence>MGVSEIVGFVTGAVCVWLAVRQNIWTYPIGIVNNVAFAVLFLGSGLYAGAGLQVVYLGLAGLSWYWWVRGGSGHTPLPVRRTPAAGWVAAAVGVVAATVALRVVLATWTDSPAPTADALTTALSLAAQLMMGRKWLGNWAVWIVADVIFVGLYASQGLWLTAALYAGFIGLCVQGARTWRRDLGATATADPAESADQANPTDPADPTAADAVPARA</sequence>
<evidence type="ECO:0000313" key="11">
    <source>
        <dbReference type="Proteomes" id="UP000663937"/>
    </source>
</evidence>
<name>A0A8A4ZIQ7_9MICO</name>
<dbReference type="PANTHER" id="PTHR36122">
    <property type="entry name" value="NICOTINAMIDE RIBOSIDE TRANSPORTER PNUC"/>
    <property type="match status" value="1"/>
</dbReference>
<feature type="transmembrane region" description="Helical" evidence="9">
    <location>
        <begin position="6"/>
        <end position="24"/>
    </location>
</feature>
<feature type="compositionally biased region" description="Low complexity" evidence="8">
    <location>
        <begin position="195"/>
        <end position="216"/>
    </location>
</feature>